<dbReference type="PROSITE" id="PS51257">
    <property type="entry name" value="PROKAR_LIPOPROTEIN"/>
    <property type="match status" value="1"/>
</dbReference>
<gene>
    <name evidence="4" type="ORF">ACHIPV_15155</name>
    <name evidence="3" type="ORF">ACHIRB_11590</name>
</gene>
<dbReference type="InterPro" id="IPR001466">
    <property type="entry name" value="Beta-lactam-related"/>
</dbReference>
<reference evidence="5 6" key="1">
    <citation type="submission" date="2024-10" db="EMBL/GenBank/DDBJ databases">
        <authorList>
            <person name="Riesco R."/>
        </authorList>
    </citation>
    <scope>NUCLEOTIDE SEQUENCE [LARGE SCALE GENOMIC DNA]</scope>
    <source>
        <strain evidence="4 5">NCIMB 15448</strain>
        <strain evidence="3 6">NCIMB 15450</strain>
    </source>
</reference>
<dbReference type="EMBL" id="JBIMSN010000050">
    <property type="protein sequence ID" value="MFH5229211.1"/>
    <property type="molecule type" value="Genomic_DNA"/>
</dbReference>
<dbReference type="Pfam" id="PF00144">
    <property type="entry name" value="Beta-lactamase"/>
    <property type="match status" value="1"/>
</dbReference>
<dbReference type="PANTHER" id="PTHR46825:SF7">
    <property type="entry name" value="D-ALANYL-D-ALANINE CARBOXYPEPTIDASE"/>
    <property type="match status" value="1"/>
</dbReference>
<evidence type="ECO:0000313" key="3">
    <source>
        <dbReference type="EMBL" id="MFH5229211.1"/>
    </source>
</evidence>
<evidence type="ECO:0000313" key="5">
    <source>
        <dbReference type="Proteomes" id="UP001609176"/>
    </source>
</evidence>
<dbReference type="InterPro" id="IPR050491">
    <property type="entry name" value="AmpC-like"/>
</dbReference>
<evidence type="ECO:0000256" key="1">
    <source>
        <dbReference type="SAM" id="MobiDB-lite"/>
    </source>
</evidence>
<dbReference type="Gene3D" id="3.40.710.10">
    <property type="entry name" value="DD-peptidase/beta-lactamase superfamily"/>
    <property type="match status" value="1"/>
</dbReference>
<dbReference type="RefSeq" id="WP_395124893.1">
    <property type="nucleotide sequence ID" value="NZ_JBIMSN010000050.1"/>
</dbReference>
<proteinExistence type="predicted"/>
<name>A0ABW7K5Y1_9NOCA</name>
<protein>
    <submittedName>
        <fullName evidence="3">Serine hydrolase domain-containing protein</fullName>
        <ecNumber evidence="3">3.-.-.-</ecNumber>
    </submittedName>
</protein>
<keyword evidence="3" id="KW-0378">Hydrolase</keyword>
<evidence type="ECO:0000313" key="6">
    <source>
        <dbReference type="Proteomes" id="UP001609219"/>
    </source>
</evidence>
<dbReference type="PANTHER" id="PTHR46825">
    <property type="entry name" value="D-ALANYL-D-ALANINE-CARBOXYPEPTIDASE/ENDOPEPTIDASE AMPH"/>
    <property type="match status" value="1"/>
</dbReference>
<feature type="region of interest" description="Disordered" evidence="1">
    <location>
        <begin position="510"/>
        <end position="552"/>
    </location>
</feature>
<dbReference type="Proteomes" id="UP001609176">
    <property type="component" value="Unassembled WGS sequence"/>
</dbReference>
<organism evidence="3 6">
    <name type="scientific">Antrihabitans spumae</name>
    <dbReference type="NCBI Taxonomy" id="3373370"/>
    <lineage>
        <taxon>Bacteria</taxon>
        <taxon>Bacillati</taxon>
        <taxon>Actinomycetota</taxon>
        <taxon>Actinomycetes</taxon>
        <taxon>Mycobacteriales</taxon>
        <taxon>Nocardiaceae</taxon>
        <taxon>Antrihabitans</taxon>
    </lineage>
</organism>
<dbReference type="EMBL" id="JBIMSP010000022">
    <property type="protein sequence ID" value="MFH5243200.1"/>
    <property type="molecule type" value="Genomic_DNA"/>
</dbReference>
<dbReference type="InterPro" id="IPR012338">
    <property type="entry name" value="Beta-lactam/transpept-like"/>
</dbReference>
<evidence type="ECO:0000259" key="2">
    <source>
        <dbReference type="Pfam" id="PF00144"/>
    </source>
</evidence>
<keyword evidence="6" id="KW-1185">Reference proteome</keyword>
<dbReference type="Proteomes" id="UP001609219">
    <property type="component" value="Unassembled WGS sequence"/>
</dbReference>
<accession>A0ABW7K5Y1</accession>
<comment type="caution">
    <text evidence="3">The sequence shown here is derived from an EMBL/GenBank/DDBJ whole genome shotgun (WGS) entry which is preliminary data.</text>
</comment>
<dbReference type="GO" id="GO:0016787">
    <property type="term" value="F:hydrolase activity"/>
    <property type="evidence" value="ECO:0007669"/>
    <property type="project" value="UniProtKB-KW"/>
</dbReference>
<sequence length="552" mass="56391">MNRHGAALIIGVTMLAGACTADSDSPASVPHRSIECSETASGFDAWAAAGFSGTIAISTGGMQDCSLAYGNTTDTVFSVGSITKSFTAAAVFALIDDGKLSTEDRAGDLVPDLGGPVADATVAQLLTHTSGLTGNHGSDEQPLGRDEALAAISKLGVAFAPGSDVLYSNAGYTLLALIIEETSGMSYRDFMVTRVLTLPDGHIAGGFWDGNPAAPGPRAVGLLDDGSSGATGDFAGPHWALDGNGGLAMTTRDLASWTHALFAGQVVSPDAVERISTPVFDVGEGRSETPGWVALNDTVFGEPGLAAAGGGDSTGHNAVVVWLPSSERVVAIASNTAKVTAEELLRAVGPALVAGDPLPTPRDDEVALDSGALDAVVGRYELDAGGSFEVSSRDARLVVTAAGTEAVTALFPIPDDIGASRVAEHEADVLALLAGATDEGRDERKALETDIGTLDDVELAGTLFDDGELRTYVTVTSGNETAVVWYALDEEGSVAAVEITDRLPSRSFVSTTGGFRPDEPSASEPTIAFDDNRMTLSGPDGATTTTAARSAR</sequence>
<dbReference type="EC" id="3.-.-.-" evidence="3"/>
<feature type="domain" description="Beta-lactamase-related" evidence="2">
    <location>
        <begin position="69"/>
        <end position="342"/>
    </location>
</feature>
<evidence type="ECO:0000313" key="4">
    <source>
        <dbReference type="EMBL" id="MFH5243200.1"/>
    </source>
</evidence>
<dbReference type="SUPFAM" id="SSF56601">
    <property type="entry name" value="beta-lactamase/transpeptidase-like"/>
    <property type="match status" value="1"/>
</dbReference>
<feature type="compositionally biased region" description="Low complexity" evidence="1">
    <location>
        <begin position="542"/>
        <end position="552"/>
    </location>
</feature>